<accession>A0A644Y4S6</accession>
<proteinExistence type="predicted"/>
<evidence type="ECO:0000313" key="3">
    <source>
        <dbReference type="EMBL" id="MPM21164.1"/>
    </source>
</evidence>
<dbReference type="AlphaFoldDB" id="A0A644Y4S6"/>
<organism evidence="3">
    <name type="scientific">bioreactor metagenome</name>
    <dbReference type="NCBI Taxonomy" id="1076179"/>
    <lineage>
        <taxon>unclassified sequences</taxon>
        <taxon>metagenomes</taxon>
        <taxon>ecological metagenomes</taxon>
    </lineage>
</organism>
<name>A0A644Y4S6_9ZZZZ</name>
<dbReference type="InterPro" id="IPR007074">
    <property type="entry name" value="LicD/FKTN/FKRP_NTP_transf"/>
</dbReference>
<feature type="region of interest" description="Disordered" evidence="1">
    <location>
        <begin position="266"/>
        <end position="287"/>
    </location>
</feature>
<dbReference type="InterPro" id="IPR052942">
    <property type="entry name" value="LPS_cholinephosphotransferase"/>
</dbReference>
<dbReference type="EMBL" id="VSSQ01003535">
    <property type="protein sequence ID" value="MPM21164.1"/>
    <property type="molecule type" value="Genomic_DNA"/>
</dbReference>
<dbReference type="GO" id="GO:0009100">
    <property type="term" value="P:glycoprotein metabolic process"/>
    <property type="evidence" value="ECO:0007669"/>
    <property type="project" value="UniProtKB-ARBA"/>
</dbReference>
<sequence length="287" mass="33141">MRKKTVKEISLTAQQLRQLQLIQLEMLLEVDRICTQHSIRYSIDGGTLLGAVRHGGFIPWDDDIDLIMTRKEYEKFFEVCRTALDTERFFLQEHRTDPHYRVGYSRLRRKHTVYIRAGHEGMNYHTGVLIDIFVLDNVPDAKSLRCLHRGLCFCFRKILWSKSGSIVSDSAFVRGLYALISFIPPGFAFWGFDALARVCNRRKTLFVKHYAMTYPNPRRNGFGTPAGFMDAYTRLPFEGHMVCAVSGYDAYLTLLYSDYMTPPPPEQRKPRIHLSAFSPVNDDSAQP</sequence>
<feature type="domain" description="LicD/FKTN/FKRP nucleotidyltransferase" evidence="2">
    <location>
        <begin position="34"/>
        <end position="145"/>
    </location>
</feature>
<protein>
    <recommendedName>
        <fullName evidence="2">LicD/FKTN/FKRP nucleotidyltransferase domain-containing protein</fullName>
    </recommendedName>
</protein>
<gene>
    <name evidence="3" type="ORF">SDC9_67607</name>
</gene>
<evidence type="ECO:0000259" key="2">
    <source>
        <dbReference type="Pfam" id="PF04991"/>
    </source>
</evidence>
<dbReference type="PANTHER" id="PTHR43404">
    <property type="entry name" value="LIPOPOLYSACCHARIDE CHOLINEPHOSPHOTRANSFERASE LICD"/>
    <property type="match status" value="1"/>
</dbReference>
<reference evidence="3" key="1">
    <citation type="submission" date="2019-08" db="EMBL/GenBank/DDBJ databases">
        <authorList>
            <person name="Kucharzyk K."/>
            <person name="Murdoch R.W."/>
            <person name="Higgins S."/>
            <person name="Loffler F."/>
        </authorList>
    </citation>
    <scope>NUCLEOTIDE SEQUENCE</scope>
</reference>
<evidence type="ECO:0000256" key="1">
    <source>
        <dbReference type="SAM" id="MobiDB-lite"/>
    </source>
</evidence>
<dbReference type="Pfam" id="PF04991">
    <property type="entry name" value="LicD"/>
    <property type="match status" value="1"/>
</dbReference>
<dbReference type="PANTHER" id="PTHR43404:SF2">
    <property type="entry name" value="LIPOPOLYSACCHARIDE CHOLINEPHOSPHOTRANSFERASE LICD"/>
    <property type="match status" value="1"/>
</dbReference>
<comment type="caution">
    <text evidence="3">The sequence shown here is derived from an EMBL/GenBank/DDBJ whole genome shotgun (WGS) entry which is preliminary data.</text>
</comment>